<dbReference type="AlphaFoldDB" id="A0A016W409"/>
<keyword evidence="2" id="KW-1185">Reference proteome</keyword>
<evidence type="ECO:0000313" key="2">
    <source>
        <dbReference type="Proteomes" id="UP000024635"/>
    </source>
</evidence>
<gene>
    <name evidence="1" type="primary">Acey_s0002.g958</name>
    <name evidence="1" type="ORF">Y032_0002g958</name>
</gene>
<reference evidence="2" key="1">
    <citation type="journal article" date="2015" name="Nat. Genet.">
        <title>The genome and transcriptome of the zoonotic hookworm Ancylostoma ceylanicum identify infection-specific gene families.</title>
        <authorList>
            <person name="Schwarz E.M."/>
            <person name="Hu Y."/>
            <person name="Antoshechkin I."/>
            <person name="Miller M.M."/>
            <person name="Sternberg P.W."/>
            <person name="Aroian R.V."/>
        </authorList>
    </citation>
    <scope>NUCLEOTIDE SEQUENCE</scope>
    <source>
        <strain evidence="2">HY135</strain>
    </source>
</reference>
<evidence type="ECO:0000313" key="1">
    <source>
        <dbReference type="EMBL" id="EYC33738.1"/>
    </source>
</evidence>
<dbReference type="EMBL" id="JARK01001338">
    <property type="protein sequence ID" value="EYC33738.1"/>
    <property type="molecule type" value="Genomic_DNA"/>
</dbReference>
<name>A0A016W409_9BILA</name>
<sequence>MIDAQNVVVGIMNSVPSRSATPEFSSGRMLLDETNRLISVQRWGNAWRRAQRSGMDVLASKAKKSHDRSDAPASISLLFTWPRCQLVPSLLSSIPLVSESATPSLALIYISSPLSLESPKQPAKRKPLKVTTCTGSIALNSS</sequence>
<proteinExistence type="predicted"/>
<accession>A0A016W409</accession>
<comment type="caution">
    <text evidence="1">The sequence shown here is derived from an EMBL/GenBank/DDBJ whole genome shotgun (WGS) entry which is preliminary data.</text>
</comment>
<dbReference type="Proteomes" id="UP000024635">
    <property type="component" value="Unassembled WGS sequence"/>
</dbReference>
<organism evidence="1 2">
    <name type="scientific">Ancylostoma ceylanicum</name>
    <dbReference type="NCBI Taxonomy" id="53326"/>
    <lineage>
        <taxon>Eukaryota</taxon>
        <taxon>Metazoa</taxon>
        <taxon>Ecdysozoa</taxon>
        <taxon>Nematoda</taxon>
        <taxon>Chromadorea</taxon>
        <taxon>Rhabditida</taxon>
        <taxon>Rhabditina</taxon>
        <taxon>Rhabditomorpha</taxon>
        <taxon>Strongyloidea</taxon>
        <taxon>Ancylostomatidae</taxon>
        <taxon>Ancylostomatinae</taxon>
        <taxon>Ancylostoma</taxon>
    </lineage>
</organism>
<protein>
    <submittedName>
        <fullName evidence="1">Uncharacterized protein</fullName>
    </submittedName>
</protein>